<name>A0AA39GJ17_SARSR</name>
<keyword evidence="2" id="KW-1185">Reference proteome</keyword>
<dbReference type="EMBL" id="JAPDFR010000003">
    <property type="protein sequence ID" value="KAK0388275.1"/>
    <property type="molecule type" value="Genomic_DNA"/>
</dbReference>
<proteinExistence type="predicted"/>
<reference evidence="1" key="1">
    <citation type="submission" date="2022-10" db="EMBL/GenBank/DDBJ databases">
        <title>Determination and structural analysis of whole genome sequence of Sarocladium strictum F4-1.</title>
        <authorList>
            <person name="Hu L."/>
            <person name="Jiang Y."/>
        </authorList>
    </citation>
    <scope>NUCLEOTIDE SEQUENCE</scope>
    <source>
        <strain evidence="1">F4-1</strain>
    </source>
</reference>
<protein>
    <submittedName>
        <fullName evidence="1">Uncharacterized protein</fullName>
    </submittedName>
</protein>
<sequence length="365" mass="41459">MVIPGDTHDEIPPFLRLPPELRQSIWHVFYSASSRPWIRYQAISRNGIMSSRSVDLAPTYVCRLFHAEVWSAIWSMLRLHLSRRPELPFQHAILPPPALAREVQSIVWHMSCYSDRDLGRLPRRSVKLQRFPKLRDLTICYAEEAHIELLPVGQQVKMKRAQTQAMAGGEEELRAGVASKRLDSPRIEAGSLYLAMSSEDRVAQWLSHPQFSVERLIQFVTDNGRGGWLSRLVDPAQYPEPMELAPDSIDDREAVDDDDDEDKWRIHAPDFEHGSVLLDGETPADAEIRELAAFRAVAARVRVMVEVELYTMGGNPPFGFPTPIIAEPVLVLVDVGTRTVLEARQLSREEHKYRQDNGLSPCEAD</sequence>
<dbReference type="Proteomes" id="UP001175261">
    <property type="component" value="Unassembled WGS sequence"/>
</dbReference>
<evidence type="ECO:0000313" key="2">
    <source>
        <dbReference type="Proteomes" id="UP001175261"/>
    </source>
</evidence>
<comment type="caution">
    <text evidence="1">The sequence shown here is derived from an EMBL/GenBank/DDBJ whole genome shotgun (WGS) entry which is preliminary data.</text>
</comment>
<accession>A0AA39GJ17</accession>
<organism evidence="1 2">
    <name type="scientific">Sarocladium strictum</name>
    <name type="common">Black bundle disease fungus</name>
    <name type="synonym">Acremonium strictum</name>
    <dbReference type="NCBI Taxonomy" id="5046"/>
    <lineage>
        <taxon>Eukaryota</taxon>
        <taxon>Fungi</taxon>
        <taxon>Dikarya</taxon>
        <taxon>Ascomycota</taxon>
        <taxon>Pezizomycotina</taxon>
        <taxon>Sordariomycetes</taxon>
        <taxon>Hypocreomycetidae</taxon>
        <taxon>Hypocreales</taxon>
        <taxon>Sarocladiaceae</taxon>
        <taxon>Sarocladium</taxon>
    </lineage>
</organism>
<evidence type="ECO:0000313" key="1">
    <source>
        <dbReference type="EMBL" id="KAK0388275.1"/>
    </source>
</evidence>
<gene>
    <name evidence="1" type="ORF">NLU13_4520</name>
</gene>
<dbReference type="AlphaFoldDB" id="A0AA39GJ17"/>